<evidence type="ECO:0000256" key="1">
    <source>
        <dbReference type="SAM" id="MobiDB-lite"/>
    </source>
</evidence>
<evidence type="ECO:0008006" key="4">
    <source>
        <dbReference type="Google" id="ProtNLM"/>
    </source>
</evidence>
<feature type="compositionally biased region" description="Acidic residues" evidence="1">
    <location>
        <begin position="136"/>
        <end position="177"/>
    </location>
</feature>
<organism evidence="2 3">
    <name type="scientific">Flavivirga jejuensis</name>
    <dbReference type="NCBI Taxonomy" id="870487"/>
    <lineage>
        <taxon>Bacteria</taxon>
        <taxon>Pseudomonadati</taxon>
        <taxon>Bacteroidota</taxon>
        <taxon>Flavobacteriia</taxon>
        <taxon>Flavobacteriales</taxon>
        <taxon>Flavobacteriaceae</taxon>
        <taxon>Flavivirga</taxon>
    </lineage>
</organism>
<feature type="region of interest" description="Disordered" evidence="1">
    <location>
        <begin position="136"/>
        <end position="246"/>
    </location>
</feature>
<proteinExistence type="predicted"/>
<dbReference type="RefSeq" id="WP_303301046.1">
    <property type="nucleotide sequence ID" value="NZ_BAABDA010000051.1"/>
</dbReference>
<gene>
    <name evidence="2" type="ORF">Q4Q40_06885</name>
</gene>
<dbReference type="Proteomes" id="UP001176806">
    <property type="component" value="Unassembled WGS sequence"/>
</dbReference>
<sequence>MRQLFLVLISLSLLNIYSCDDGDIITVELDFEETFEACEGVTGLIFYKTKDDPSESLSLKITGLTLDDILEVDEETKIYEEDIDISATNPFNYRTYSNTTISDKLLFCNDVPLSDVTITQDIESTSGTAKIKTTLTEDDDDGVPAELEDINGNGDLEDDDTDEDGIPDYLDVDDDGDNVLTKDENPDPNNDGDISDAQNSDFDHELATNSEVIPDYLDKDDDGDGVPTRDEENKTQDQIPTNDKSSTCMVDGKEEDCPDYLNPAVSTSVPATKYREGIHTVLQTYTVTLTISNFDLTLISLDVFDFGILEDSKLTTTATRTPEFKPY</sequence>
<dbReference type="EMBL" id="JAUOEL010000002">
    <property type="protein sequence ID" value="MDO5973904.1"/>
    <property type="molecule type" value="Genomic_DNA"/>
</dbReference>
<reference evidence="2" key="1">
    <citation type="submission" date="2023-07" db="EMBL/GenBank/DDBJ databases">
        <title>Two novel species in the genus Flavivirga.</title>
        <authorList>
            <person name="Kwon K."/>
        </authorList>
    </citation>
    <scope>NUCLEOTIDE SEQUENCE</scope>
    <source>
        <strain evidence="2">KACC 14158</strain>
    </source>
</reference>
<evidence type="ECO:0000313" key="3">
    <source>
        <dbReference type="Proteomes" id="UP001176806"/>
    </source>
</evidence>
<feature type="compositionally biased region" description="Polar residues" evidence="1">
    <location>
        <begin position="236"/>
        <end position="246"/>
    </location>
</feature>
<comment type="caution">
    <text evidence="2">The sequence shown here is derived from an EMBL/GenBank/DDBJ whole genome shotgun (WGS) entry which is preliminary data.</text>
</comment>
<name>A0ABT8WL77_9FLAO</name>
<protein>
    <recommendedName>
        <fullName evidence="4">Thrombospondin type 3 repeat-containing protein</fullName>
    </recommendedName>
</protein>
<accession>A0ABT8WL77</accession>
<evidence type="ECO:0000313" key="2">
    <source>
        <dbReference type="EMBL" id="MDO5973904.1"/>
    </source>
</evidence>
<keyword evidence="3" id="KW-1185">Reference proteome</keyword>